<feature type="region of interest" description="Disordered" evidence="4">
    <location>
        <begin position="35"/>
        <end position="72"/>
    </location>
</feature>
<dbReference type="GO" id="GO:0008270">
    <property type="term" value="F:zinc ion binding"/>
    <property type="evidence" value="ECO:0007669"/>
    <property type="project" value="UniProtKB-KW"/>
</dbReference>
<dbReference type="PROSITE" id="PS51050">
    <property type="entry name" value="ZF_CW"/>
    <property type="match status" value="1"/>
</dbReference>
<keyword evidence="2" id="KW-0863">Zinc-finger</keyword>
<name>A0AAD9PHT7_9APIC</name>
<gene>
    <name evidence="7" type="ORF">BdWA1_000985</name>
    <name evidence="6" type="ORF">BdWA1_003829</name>
</gene>
<proteinExistence type="predicted"/>
<feature type="region of interest" description="Disordered" evidence="4">
    <location>
        <begin position="512"/>
        <end position="543"/>
    </location>
</feature>
<dbReference type="InterPro" id="IPR011124">
    <property type="entry name" value="Znf_CW"/>
</dbReference>
<evidence type="ECO:0000313" key="8">
    <source>
        <dbReference type="Proteomes" id="UP001214638"/>
    </source>
</evidence>
<evidence type="ECO:0000259" key="5">
    <source>
        <dbReference type="PROSITE" id="PS51050"/>
    </source>
</evidence>
<dbReference type="EMBL" id="JALLKP010000060">
    <property type="protein sequence ID" value="KAK2194698.1"/>
    <property type="molecule type" value="Genomic_DNA"/>
</dbReference>
<feature type="compositionally biased region" description="Polar residues" evidence="4">
    <location>
        <begin position="253"/>
        <end position="272"/>
    </location>
</feature>
<feature type="compositionally biased region" description="Acidic residues" evidence="4">
    <location>
        <begin position="465"/>
        <end position="478"/>
    </location>
</feature>
<keyword evidence="3" id="KW-0862">Zinc</keyword>
<evidence type="ECO:0000256" key="1">
    <source>
        <dbReference type="ARBA" id="ARBA00022723"/>
    </source>
</evidence>
<dbReference type="AlphaFoldDB" id="A0AAD9PHT7"/>
<feature type="domain" description="CW-type" evidence="5">
    <location>
        <begin position="73"/>
        <end position="126"/>
    </location>
</feature>
<dbReference type="EMBL" id="JALLKP010000001">
    <property type="protein sequence ID" value="KAK2197981.1"/>
    <property type="molecule type" value="Genomic_DNA"/>
</dbReference>
<dbReference type="Gene3D" id="3.30.40.100">
    <property type="match status" value="1"/>
</dbReference>
<reference evidence="6" key="1">
    <citation type="journal article" date="2023" name="Nat. Microbiol.">
        <title>Babesia duncani multi-omics identifies virulence factors and drug targets.</title>
        <authorList>
            <person name="Singh P."/>
            <person name="Lonardi S."/>
            <person name="Liang Q."/>
            <person name="Vydyam P."/>
            <person name="Khabirova E."/>
            <person name="Fang T."/>
            <person name="Gihaz S."/>
            <person name="Thekkiniath J."/>
            <person name="Munshi M."/>
            <person name="Abel S."/>
            <person name="Ciampossin L."/>
            <person name="Batugedara G."/>
            <person name="Gupta M."/>
            <person name="Lu X.M."/>
            <person name="Lenz T."/>
            <person name="Chakravarty S."/>
            <person name="Cornillot E."/>
            <person name="Hu Y."/>
            <person name="Ma W."/>
            <person name="Gonzalez L.M."/>
            <person name="Sanchez S."/>
            <person name="Estrada K."/>
            <person name="Sanchez-Flores A."/>
            <person name="Montero E."/>
            <person name="Harb O.S."/>
            <person name="Le Roch K.G."/>
            <person name="Mamoun C.B."/>
        </authorList>
    </citation>
    <scope>NUCLEOTIDE SEQUENCE</scope>
    <source>
        <strain evidence="6">WA1</strain>
    </source>
</reference>
<dbReference type="KEGG" id="bdw:94335283"/>
<feature type="region of interest" description="Disordered" evidence="4">
    <location>
        <begin position="465"/>
        <end position="499"/>
    </location>
</feature>
<keyword evidence="8" id="KW-1185">Reference proteome</keyword>
<feature type="compositionally biased region" description="Basic and acidic residues" evidence="4">
    <location>
        <begin position="532"/>
        <end position="543"/>
    </location>
</feature>
<feature type="region of interest" description="Disordered" evidence="4">
    <location>
        <begin position="232"/>
        <end position="272"/>
    </location>
</feature>
<evidence type="ECO:0000256" key="2">
    <source>
        <dbReference type="ARBA" id="ARBA00022771"/>
    </source>
</evidence>
<protein>
    <submittedName>
        <fullName evidence="6">Zinc finger protein</fullName>
    </submittedName>
</protein>
<dbReference type="GeneID" id="94335283"/>
<feature type="compositionally biased region" description="Basic residues" evidence="4">
    <location>
        <begin position="522"/>
        <end position="531"/>
    </location>
</feature>
<evidence type="ECO:0000256" key="4">
    <source>
        <dbReference type="SAM" id="MobiDB-lite"/>
    </source>
</evidence>
<dbReference type="RefSeq" id="XP_067804823.1">
    <property type="nucleotide sequence ID" value="XM_067946032.1"/>
</dbReference>
<comment type="caution">
    <text evidence="6">The sequence shown here is derived from an EMBL/GenBank/DDBJ whole genome shotgun (WGS) entry which is preliminary data.</text>
</comment>
<accession>A0AAD9PHT7</accession>
<dbReference type="Pfam" id="PF07496">
    <property type="entry name" value="zf-CW"/>
    <property type="match status" value="1"/>
</dbReference>
<evidence type="ECO:0000313" key="7">
    <source>
        <dbReference type="EMBL" id="KAK2197981.1"/>
    </source>
</evidence>
<feature type="compositionally biased region" description="Basic residues" evidence="4">
    <location>
        <begin position="237"/>
        <end position="247"/>
    </location>
</feature>
<evidence type="ECO:0000313" key="6">
    <source>
        <dbReference type="EMBL" id="KAK2194698.1"/>
    </source>
</evidence>
<evidence type="ECO:0000256" key="3">
    <source>
        <dbReference type="ARBA" id="ARBA00022833"/>
    </source>
</evidence>
<keyword evidence="1" id="KW-0479">Metal-binding</keyword>
<dbReference type="Proteomes" id="UP001214638">
    <property type="component" value="Unassembled WGS sequence"/>
</dbReference>
<feature type="compositionally biased region" description="Basic residues" evidence="4">
    <location>
        <begin position="49"/>
        <end position="63"/>
    </location>
</feature>
<sequence length="724" mass="82251">MKMDSSFDVNAFLKQKHQNLPLSYDSAYLHGNNQVLDSGNQWHRDNSKSRKQSASRTKNSKNKRNIEPPPISETTIENWAQCESCKKWRRLPQFVDTEKLPETWVCALNVWDPFHQSCNDPEETVNEVKSPQNHQLELDLARPLPPPASSSLMQQLNFYHPLGTQGGRNYQKLEELHEQEYNSDILKLAVKAMNKDETEPTAPNPVDDRIVMYSDDTSSLLASELPHDVLLLDTAKRSQRKPRRREQSKKSVQENSTNNGENSDVDTSYSLDQNLKIVNRSRAFEEREEGEPKPEELNLEMGFGYNSTWPSLAKLSGNLSTICSISDTQRFQTKEQVDSPRVGLVSMFPQLSMQIPPIQFLPTIATEELVEANETFENATAKLGDVSNVEGFEQASAKLANLKSAFVDEDEPVEALGHEQVLDAISNFVSHTEAAKNYYELQKHRRHCSGPNMLLEAQLEQTFEEPLDQEPEESDGPDTLDSHHEVIDGGSNGWDERDGEYDVYPALDLTSGNSRMYMPKKEKTKKRHGRSKKLDPDKPKLQKLRENYAIANLGKSYFKKLRGMRPDVEYPAPDFKTLRMLAQGYKGGLEIPLDPCDINNSRESWLRYKNDQSADAHADSRSSEMFSSTSEIGEDLGYNYRRLSSREIDEDIHTVGKIILGLDNDAMLKLRQPIEYKSNSESSLLAPQAIAQLASTIPENLYTYDTHVLERLSCEIDLQDVNDS</sequence>
<organism evidence="6 8">
    <name type="scientific">Babesia duncani</name>
    <dbReference type="NCBI Taxonomy" id="323732"/>
    <lineage>
        <taxon>Eukaryota</taxon>
        <taxon>Sar</taxon>
        <taxon>Alveolata</taxon>
        <taxon>Apicomplexa</taxon>
        <taxon>Aconoidasida</taxon>
        <taxon>Piroplasmida</taxon>
        <taxon>Babesiidae</taxon>
        <taxon>Babesia</taxon>
    </lineage>
</organism>